<comment type="caution">
    <text evidence="2">The sequence shown here is derived from an EMBL/GenBank/DDBJ whole genome shotgun (WGS) entry which is preliminary data.</text>
</comment>
<proteinExistence type="predicted"/>
<feature type="transmembrane region" description="Helical" evidence="1">
    <location>
        <begin position="18"/>
        <end position="41"/>
    </location>
</feature>
<keyword evidence="3" id="KW-1185">Reference proteome</keyword>
<keyword evidence="1" id="KW-1133">Transmembrane helix</keyword>
<accession>A0A1Y3AUC3</accession>
<evidence type="ECO:0000313" key="3">
    <source>
        <dbReference type="Proteomes" id="UP000194236"/>
    </source>
</evidence>
<organism evidence="2 3">
    <name type="scientific">Euroglyphus maynei</name>
    <name type="common">Mayne's house dust mite</name>
    <dbReference type="NCBI Taxonomy" id="6958"/>
    <lineage>
        <taxon>Eukaryota</taxon>
        <taxon>Metazoa</taxon>
        <taxon>Ecdysozoa</taxon>
        <taxon>Arthropoda</taxon>
        <taxon>Chelicerata</taxon>
        <taxon>Arachnida</taxon>
        <taxon>Acari</taxon>
        <taxon>Acariformes</taxon>
        <taxon>Sarcoptiformes</taxon>
        <taxon>Astigmata</taxon>
        <taxon>Psoroptidia</taxon>
        <taxon>Analgoidea</taxon>
        <taxon>Pyroglyphidae</taxon>
        <taxon>Pyroglyphinae</taxon>
        <taxon>Euroglyphus</taxon>
    </lineage>
</organism>
<evidence type="ECO:0000256" key="1">
    <source>
        <dbReference type="SAM" id="Phobius"/>
    </source>
</evidence>
<reference evidence="2 3" key="1">
    <citation type="submission" date="2017-03" db="EMBL/GenBank/DDBJ databases">
        <title>Genome Survey of Euroglyphus maynei.</title>
        <authorList>
            <person name="Arlian L.G."/>
            <person name="Morgan M.S."/>
            <person name="Rider S.D."/>
        </authorList>
    </citation>
    <scope>NUCLEOTIDE SEQUENCE [LARGE SCALE GENOMIC DNA]</scope>
    <source>
        <strain evidence="2">Arlian Lab</strain>
        <tissue evidence="2">Whole body</tissue>
    </source>
</reference>
<name>A0A1Y3AUC3_EURMA</name>
<sequence>MDTAFGIRETKQSSTDHLFGVIIVSTICAVIAFFIILCCCWKKREKSEKKDFESDTSTERASTKQMAQNFFTSHDNKGLFCLWIIPNIQFEFKYHYYPSRSYVRYG</sequence>
<keyword evidence="1" id="KW-0812">Transmembrane</keyword>
<evidence type="ECO:0000313" key="2">
    <source>
        <dbReference type="EMBL" id="OTF72082.1"/>
    </source>
</evidence>
<dbReference type="Proteomes" id="UP000194236">
    <property type="component" value="Unassembled WGS sequence"/>
</dbReference>
<keyword evidence="1" id="KW-0472">Membrane</keyword>
<gene>
    <name evidence="2" type="ORF">BLA29_010539</name>
</gene>
<protein>
    <submittedName>
        <fullName evidence="2">Uncharacterized protein</fullName>
    </submittedName>
</protein>
<dbReference type="AlphaFoldDB" id="A0A1Y3AUC3"/>
<dbReference type="EMBL" id="MUJZ01058045">
    <property type="protein sequence ID" value="OTF72082.1"/>
    <property type="molecule type" value="Genomic_DNA"/>
</dbReference>